<evidence type="ECO:0000256" key="4">
    <source>
        <dbReference type="ARBA" id="ARBA00023143"/>
    </source>
</evidence>
<comment type="function">
    <text evidence="5 6">Structural component of flagellum, the bacterial motility apparatus. Part of the rod structure of flagellar basal body.</text>
</comment>
<keyword evidence="8" id="KW-0969">Cilium</keyword>
<dbReference type="AlphaFoldDB" id="A0A383XQ88"/>
<evidence type="ECO:0000313" key="9">
    <source>
        <dbReference type="Proteomes" id="UP000251800"/>
    </source>
</evidence>
<evidence type="ECO:0000256" key="5">
    <source>
        <dbReference type="ARBA" id="ARBA00024934"/>
    </source>
</evidence>
<feature type="domain" description="Flagellar basal body rod protein N-terminal" evidence="7">
    <location>
        <begin position="16"/>
        <end position="39"/>
    </location>
</feature>
<dbReference type="InterPro" id="IPR001444">
    <property type="entry name" value="Flag_bb_rod_N"/>
</dbReference>
<dbReference type="PANTHER" id="PTHR30435:SF12">
    <property type="entry name" value="FLAGELLAR BASAL BODY ROD PROTEIN FLGB"/>
    <property type="match status" value="1"/>
</dbReference>
<name>A0A383XQ88_9GAMM</name>
<dbReference type="GO" id="GO:0071978">
    <property type="term" value="P:bacterial-type flagellum-dependent swarming motility"/>
    <property type="evidence" value="ECO:0007669"/>
    <property type="project" value="TreeGrafter"/>
</dbReference>
<reference evidence="8 9" key="1">
    <citation type="submission" date="2018-05" db="EMBL/GenBank/DDBJ databases">
        <title>Abyssibacter profundi OUC007T gen. nov., sp. nov, a marine bacterium isolated from seawater of the Mariana Trench.</title>
        <authorList>
            <person name="Zhou S."/>
        </authorList>
    </citation>
    <scope>NUCLEOTIDE SEQUENCE [LARGE SCALE GENOMIC DNA]</scope>
    <source>
        <strain evidence="8 9">OUC007</strain>
    </source>
</reference>
<comment type="subunit">
    <text evidence="6">The basal body constitutes a major portion of the flagellar organelle and consists of a number of rings mounted on a central rod.</text>
</comment>
<dbReference type="Proteomes" id="UP000251800">
    <property type="component" value="Unassembled WGS sequence"/>
</dbReference>
<evidence type="ECO:0000256" key="2">
    <source>
        <dbReference type="ARBA" id="ARBA00009677"/>
    </source>
</evidence>
<dbReference type="OrthoDB" id="9788334at2"/>
<evidence type="ECO:0000256" key="1">
    <source>
        <dbReference type="ARBA" id="ARBA00004117"/>
    </source>
</evidence>
<proteinExistence type="inferred from homology"/>
<dbReference type="Pfam" id="PF00460">
    <property type="entry name" value="Flg_bb_rod"/>
    <property type="match status" value="1"/>
</dbReference>
<protein>
    <recommendedName>
        <fullName evidence="3 6">Flagellar basal body rod protein FlgB</fullName>
    </recommendedName>
</protein>
<dbReference type="GO" id="GO:0030694">
    <property type="term" value="C:bacterial-type flagellum basal body, rod"/>
    <property type="evidence" value="ECO:0007669"/>
    <property type="project" value="InterPro"/>
</dbReference>
<evidence type="ECO:0000256" key="3">
    <source>
        <dbReference type="ARBA" id="ARBA00014376"/>
    </source>
</evidence>
<dbReference type="EMBL" id="QEQK01000018">
    <property type="protein sequence ID" value="PWN54792.1"/>
    <property type="molecule type" value="Genomic_DNA"/>
</dbReference>
<keyword evidence="8" id="KW-0966">Cell projection</keyword>
<comment type="similarity">
    <text evidence="2 6">Belongs to the flagella basal body rod proteins family.</text>
</comment>
<dbReference type="NCBIfam" id="TIGR01396">
    <property type="entry name" value="FlgB"/>
    <property type="match status" value="1"/>
</dbReference>
<comment type="caution">
    <text evidence="8">The sequence shown here is derived from an EMBL/GenBank/DDBJ whole genome shotgun (WGS) entry which is preliminary data.</text>
</comment>
<sequence>MSAGFDKLYGIHSQSLALQHQRLQQVAANIANADTPNYRAKDIDFKTALQQAAGASDAQPLQRTHNRHLNIAGVAAPATSQATERQAAQPSLDGNTVELHREQAAFADAALRYRASLQFAQGRLSTLITAFKGQ</sequence>
<comment type="subcellular location">
    <subcellularLocation>
        <location evidence="1 6">Bacterial flagellum basal body</location>
    </subcellularLocation>
</comment>
<evidence type="ECO:0000256" key="6">
    <source>
        <dbReference type="PIRNR" id="PIRNR002889"/>
    </source>
</evidence>
<keyword evidence="8" id="KW-0282">Flagellum</keyword>
<gene>
    <name evidence="8" type="primary">flgB</name>
    <name evidence="8" type="ORF">DEH80_15745</name>
</gene>
<evidence type="ECO:0000313" key="8">
    <source>
        <dbReference type="EMBL" id="PWN54792.1"/>
    </source>
</evidence>
<dbReference type="InterPro" id="IPR006300">
    <property type="entry name" value="FlgB"/>
</dbReference>
<evidence type="ECO:0000259" key="7">
    <source>
        <dbReference type="Pfam" id="PF00460"/>
    </source>
</evidence>
<keyword evidence="4 6" id="KW-0975">Bacterial flagellum</keyword>
<dbReference type="PANTHER" id="PTHR30435">
    <property type="entry name" value="FLAGELLAR PROTEIN"/>
    <property type="match status" value="1"/>
</dbReference>
<accession>A0A383XQ88</accession>
<dbReference type="RefSeq" id="WP_109721478.1">
    <property type="nucleotide sequence ID" value="NZ_QEQK01000018.1"/>
</dbReference>
<organism evidence="8 9">
    <name type="scientific">Abyssibacter profundi</name>
    <dbReference type="NCBI Taxonomy" id="2182787"/>
    <lineage>
        <taxon>Bacteria</taxon>
        <taxon>Pseudomonadati</taxon>
        <taxon>Pseudomonadota</taxon>
        <taxon>Gammaproteobacteria</taxon>
        <taxon>Chromatiales</taxon>
        <taxon>Oceanococcaceae</taxon>
        <taxon>Abyssibacter</taxon>
    </lineage>
</organism>
<keyword evidence="9" id="KW-1185">Reference proteome</keyword>
<dbReference type="PIRSF" id="PIRSF002889">
    <property type="entry name" value="Rod_FlgB"/>
    <property type="match status" value="1"/>
</dbReference>